<proteinExistence type="predicted"/>
<name>X1PTE5_9ZZZZ</name>
<dbReference type="EMBL" id="BARV01028269">
    <property type="protein sequence ID" value="GAI45806.1"/>
    <property type="molecule type" value="Genomic_DNA"/>
</dbReference>
<feature type="non-terminal residue" evidence="1">
    <location>
        <position position="1"/>
    </location>
</feature>
<gene>
    <name evidence="1" type="ORF">S06H3_45303</name>
</gene>
<sequence>RQYGAHIFDGSALKIYVSHWLAVRSEMVNLFSRRNVDGFVGHCVLVFDEVRNFTFEVRQISEKDGEAVWLDPVVYGYKGEGKDCFEKFLFEGSLKGFKSSVRVDVEARRFRLEILERDEPAREG</sequence>
<reference evidence="1" key="1">
    <citation type="journal article" date="2014" name="Front. Microbiol.">
        <title>High frequency of phylogenetically diverse reductive dehalogenase-homologous genes in deep subseafloor sedimentary metagenomes.</title>
        <authorList>
            <person name="Kawai M."/>
            <person name="Futagami T."/>
            <person name="Toyoda A."/>
            <person name="Takaki Y."/>
            <person name="Nishi S."/>
            <person name="Hori S."/>
            <person name="Arai W."/>
            <person name="Tsubouchi T."/>
            <person name="Morono Y."/>
            <person name="Uchiyama I."/>
            <person name="Ito T."/>
            <person name="Fujiyama A."/>
            <person name="Inagaki F."/>
            <person name="Takami H."/>
        </authorList>
    </citation>
    <scope>NUCLEOTIDE SEQUENCE</scope>
    <source>
        <strain evidence="1">Expedition CK06-06</strain>
    </source>
</reference>
<dbReference type="AlphaFoldDB" id="X1PTE5"/>
<comment type="caution">
    <text evidence="1">The sequence shown here is derived from an EMBL/GenBank/DDBJ whole genome shotgun (WGS) entry which is preliminary data.</text>
</comment>
<accession>X1PTE5</accession>
<organism evidence="1">
    <name type="scientific">marine sediment metagenome</name>
    <dbReference type="NCBI Taxonomy" id="412755"/>
    <lineage>
        <taxon>unclassified sequences</taxon>
        <taxon>metagenomes</taxon>
        <taxon>ecological metagenomes</taxon>
    </lineage>
</organism>
<evidence type="ECO:0000313" key="1">
    <source>
        <dbReference type="EMBL" id="GAI45806.1"/>
    </source>
</evidence>
<protein>
    <submittedName>
        <fullName evidence="1">Uncharacterized protein</fullName>
    </submittedName>
</protein>